<keyword evidence="3 11" id="KW-0489">Methyltransferase</keyword>
<dbReference type="PROSITE" id="PS51686">
    <property type="entry name" value="SAM_MT_RSMB_NOP"/>
    <property type="match status" value="1"/>
</dbReference>
<evidence type="ECO:0000256" key="2">
    <source>
        <dbReference type="ARBA" id="ARBA00022552"/>
    </source>
</evidence>
<dbReference type="InterPro" id="IPR049560">
    <property type="entry name" value="MeTrfase_RsmB-F_NOP2_cat"/>
</dbReference>
<evidence type="ECO:0000256" key="5">
    <source>
        <dbReference type="ARBA" id="ARBA00022691"/>
    </source>
</evidence>
<dbReference type="GO" id="GO:0005762">
    <property type="term" value="C:mitochondrial large ribosomal subunit"/>
    <property type="evidence" value="ECO:0007669"/>
    <property type="project" value="TreeGrafter"/>
</dbReference>
<evidence type="ECO:0000256" key="7">
    <source>
        <dbReference type="ARBA" id="ARBA00022946"/>
    </source>
</evidence>
<evidence type="ECO:0000256" key="8">
    <source>
        <dbReference type="ARBA" id="ARBA00023128"/>
    </source>
</evidence>
<comment type="similarity">
    <text evidence="11">Belongs to the class I-like SAM-binding methyltransferase superfamily. RsmB/NOP family.</text>
</comment>
<dbReference type="GO" id="GO:0008173">
    <property type="term" value="F:RNA methyltransferase activity"/>
    <property type="evidence" value="ECO:0007669"/>
    <property type="project" value="InterPro"/>
</dbReference>
<dbReference type="InterPro" id="IPR029063">
    <property type="entry name" value="SAM-dependent_MTases_sf"/>
</dbReference>
<dbReference type="GO" id="GO:0031167">
    <property type="term" value="P:rRNA methylation"/>
    <property type="evidence" value="ECO:0007669"/>
    <property type="project" value="TreeGrafter"/>
</dbReference>
<evidence type="ECO:0000256" key="11">
    <source>
        <dbReference type="PROSITE-ProRule" id="PRU01023"/>
    </source>
</evidence>
<dbReference type="WBParaSite" id="ACRNAN_scaffold31932.g20653.t1">
    <property type="protein sequence ID" value="ACRNAN_scaffold31932.g20653.t1"/>
    <property type="gene ID" value="ACRNAN_scaffold31932.g20653"/>
</dbReference>
<feature type="domain" description="SAM-dependent MTase RsmB/NOP-type" evidence="12">
    <location>
        <begin position="1"/>
        <end position="45"/>
    </location>
</feature>
<sequence>MTHIRLDLPAIQTKLLINALRSVKVGGTVVYSTCSLAPNQNDVVV</sequence>
<evidence type="ECO:0000313" key="14">
    <source>
        <dbReference type="WBParaSite" id="ACRNAN_scaffold31932.g20653.t1"/>
    </source>
</evidence>
<keyword evidence="7" id="KW-0809">Transit peptide</keyword>
<dbReference type="Pfam" id="PF01189">
    <property type="entry name" value="Methyltr_RsmB-F"/>
    <property type="match status" value="1"/>
</dbReference>
<dbReference type="Proteomes" id="UP000887540">
    <property type="component" value="Unplaced"/>
</dbReference>
<keyword evidence="13" id="KW-1185">Reference proteome</keyword>
<dbReference type="AlphaFoldDB" id="A0A914DM51"/>
<evidence type="ECO:0000259" key="12">
    <source>
        <dbReference type="PROSITE" id="PS51686"/>
    </source>
</evidence>
<organism evidence="13 14">
    <name type="scientific">Acrobeloides nanus</name>
    <dbReference type="NCBI Taxonomy" id="290746"/>
    <lineage>
        <taxon>Eukaryota</taxon>
        <taxon>Metazoa</taxon>
        <taxon>Ecdysozoa</taxon>
        <taxon>Nematoda</taxon>
        <taxon>Chromadorea</taxon>
        <taxon>Rhabditida</taxon>
        <taxon>Tylenchina</taxon>
        <taxon>Cephalobomorpha</taxon>
        <taxon>Cephaloboidea</taxon>
        <taxon>Cephalobidae</taxon>
        <taxon>Acrobeloides</taxon>
    </lineage>
</organism>
<dbReference type="PANTHER" id="PTHR22808:SF3">
    <property type="entry name" value="5-METHYLCYTOSINE RRNA METHYLTRANSFERASE NSUN4"/>
    <property type="match status" value="1"/>
</dbReference>
<evidence type="ECO:0000256" key="10">
    <source>
        <dbReference type="ARBA" id="ARBA00049302"/>
    </source>
</evidence>
<proteinExistence type="inferred from homology"/>
<evidence type="ECO:0000256" key="6">
    <source>
        <dbReference type="ARBA" id="ARBA00022884"/>
    </source>
</evidence>
<dbReference type="InterPro" id="IPR001678">
    <property type="entry name" value="MeTrfase_RsmB-F_NOP2_dom"/>
</dbReference>
<evidence type="ECO:0000313" key="13">
    <source>
        <dbReference type="Proteomes" id="UP000887540"/>
    </source>
</evidence>
<dbReference type="InterPro" id="IPR023267">
    <property type="entry name" value="RCMT"/>
</dbReference>
<keyword evidence="8" id="KW-0496">Mitochondrion</keyword>
<keyword evidence="5 11" id="KW-0949">S-adenosyl-L-methionine</keyword>
<dbReference type="GO" id="GO:0003723">
    <property type="term" value="F:RNA binding"/>
    <property type="evidence" value="ECO:0007669"/>
    <property type="project" value="UniProtKB-UniRule"/>
</dbReference>
<reference evidence="14" key="1">
    <citation type="submission" date="2022-11" db="UniProtKB">
        <authorList>
            <consortium name="WormBaseParasite"/>
        </authorList>
    </citation>
    <scope>IDENTIFICATION</scope>
</reference>
<keyword evidence="2" id="KW-0698">rRNA processing</keyword>
<dbReference type="SUPFAM" id="SSF53335">
    <property type="entry name" value="S-adenosyl-L-methionine-dependent methyltransferases"/>
    <property type="match status" value="1"/>
</dbReference>
<name>A0A914DM51_9BILA</name>
<dbReference type="Gene3D" id="3.40.50.150">
    <property type="entry name" value="Vaccinia Virus protein VP39"/>
    <property type="match status" value="1"/>
</dbReference>
<protein>
    <recommendedName>
        <fullName evidence="9">NOL1/NOP2/Sun domain family member 4</fullName>
    </recommendedName>
</protein>
<evidence type="ECO:0000256" key="1">
    <source>
        <dbReference type="ARBA" id="ARBA00004173"/>
    </source>
</evidence>
<comment type="subcellular location">
    <subcellularLocation>
        <location evidence="1">Mitochondrion</location>
    </subcellularLocation>
</comment>
<comment type="caution">
    <text evidence="11">Lacks conserved residue(s) required for the propagation of feature annotation.</text>
</comment>
<evidence type="ECO:0000256" key="9">
    <source>
        <dbReference type="ARBA" id="ARBA00042050"/>
    </source>
</evidence>
<evidence type="ECO:0000256" key="4">
    <source>
        <dbReference type="ARBA" id="ARBA00022679"/>
    </source>
</evidence>
<keyword evidence="6 11" id="KW-0694">RNA-binding</keyword>
<keyword evidence="4 11" id="KW-0808">Transferase</keyword>
<accession>A0A914DM51</accession>
<feature type="active site" description="Nucleophile" evidence="11">
    <location>
        <position position="34"/>
    </location>
</feature>
<comment type="catalytic activity">
    <reaction evidence="10">
        <text>a cytidine in rRNA + S-adenosyl-L-methionine = a 5-methylcytidine in rRNA + S-adenosyl-L-homocysteine + H(+)</text>
        <dbReference type="Rhea" id="RHEA:61484"/>
        <dbReference type="Rhea" id="RHEA-COMP:15836"/>
        <dbReference type="Rhea" id="RHEA-COMP:15837"/>
        <dbReference type="ChEBI" id="CHEBI:15378"/>
        <dbReference type="ChEBI" id="CHEBI:57856"/>
        <dbReference type="ChEBI" id="CHEBI:59789"/>
        <dbReference type="ChEBI" id="CHEBI:74483"/>
        <dbReference type="ChEBI" id="CHEBI:82748"/>
    </reaction>
</comment>
<evidence type="ECO:0000256" key="3">
    <source>
        <dbReference type="ARBA" id="ARBA00022603"/>
    </source>
</evidence>
<dbReference type="PANTHER" id="PTHR22808">
    <property type="entry name" value="NCL1 YEAST -RELATED NOL1/NOP2/FMU SUN DOMAIN-CONTAINING"/>
    <property type="match status" value="1"/>
</dbReference>